<evidence type="ECO:0000313" key="1">
    <source>
        <dbReference type="EMBL" id="AUX23411.1"/>
    </source>
</evidence>
<name>A0A4P2Q2R6_SORCE</name>
<dbReference type="OrthoDB" id="5506996at2"/>
<gene>
    <name evidence="1" type="ORF">SOCEGT47_039360</name>
</gene>
<dbReference type="AlphaFoldDB" id="A0A4P2Q2R6"/>
<accession>A0A4P2Q2R6</accession>
<reference evidence="1 2" key="1">
    <citation type="submission" date="2015-09" db="EMBL/GenBank/DDBJ databases">
        <title>Sorangium comparison.</title>
        <authorList>
            <person name="Zaburannyi N."/>
            <person name="Bunk B."/>
            <person name="Overmann J."/>
            <person name="Mueller R."/>
        </authorList>
    </citation>
    <scope>NUCLEOTIDE SEQUENCE [LARGE SCALE GENOMIC DNA]</scope>
    <source>
        <strain evidence="1 2">So ceGT47</strain>
    </source>
</reference>
<sequence length="250" mass="26269">MLLITGEDPVLTEQVCDGLSQRSIAHSRVDAVHATAERGNLFQAALDARATGIVVIEPVAWRGAPPPSPPPSAGLLAAALSATRAPGVTSLLLVTSRRDDDEGIRRLRRDGAPYIVLRPAPLFHVLPRGAERSLRDRRVLIPPEVAEAFKEAIPFGALLLAIERALAGETPQGTIVEVAASPEHSVIEVLSRAGARPELAGGLRSRIGRWFGQAIARADGADLRLDGVEAPATSEAPRRAVAEALTAAGS</sequence>
<protein>
    <submittedName>
        <fullName evidence="1">Uncharacterized protein</fullName>
    </submittedName>
</protein>
<dbReference type="Proteomes" id="UP000295781">
    <property type="component" value="Chromosome"/>
</dbReference>
<dbReference type="EMBL" id="CP012670">
    <property type="protein sequence ID" value="AUX23411.1"/>
    <property type="molecule type" value="Genomic_DNA"/>
</dbReference>
<evidence type="ECO:0000313" key="2">
    <source>
        <dbReference type="Proteomes" id="UP000295781"/>
    </source>
</evidence>
<proteinExistence type="predicted"/>
<organism evidence="1 2">
    <name type="scientific">Sorangium cellulosum</name>
    <name type="common">Polyangium cellulosum</name>
    <dbReference type="NCBI Taxonomy" id="56"/>
    <lineage>
        <taxon>Bacteria</taxon>
        <taxon>Pseudomonadati</taxon>
        <taxon>Myxococcota</taxon>
        <taxon>Polyangia</taxon>
        <taxon>Polyangiales</taxon>
        <taxon>Polyangiaceae</taxon>
        <taxon>Sorangium</taxon>
    </lineage>
</organism>
<dbReference type="RefSeq" id="WP_129348563.1">
    <property type="nucleotide sequence ID" value="NZ_CP012670.1"/>
</dbReference>